<evidence type="ECO:0000256" key="3">
    <source>
        <dbReference type="ARBA" id="ARBA00022448"/>
    </source>
</evidence>
<evidence type="ECO:0000259" key="18">
    <source>
        <dbReference type="Pfam" id="PF22461"/>
    </source>
</evidence>
<evidence type="ECO:0000256" key="1">
    <source>
        <dbReference type="ARBA" id="ARBA00004571"/>
    </source>
</evidence>
<keyword evidence="3" id="KW-0813">Transport</keyword>
<sequence length="390" mass="42306">MLKYLISSAILISCNLIVSEEARSQIPLDKIPLLEEPATEQNETSPSPNQTPNQTQPIPIPRNTPPRQSISDPYLLGPGDTIQIDVFEEPQFSGENGRQQILVDGSITLPLVGAIDVAGLTLEQTANLVTQELSTLLKNPIVSVKLANARPLRITVVGEVKRPGSYAVSPEQSGSVIQGQVLGARTLGPPVLTEAIRLAGGITESAQVRDIRIIRQQRNNRTKTINLNLWELLQSGDSSQDVTLRNGDRIVVPLAENLTANESTQLSEASFAPENITVNVVGEVERPGRVQVAPNTPLNQALLAAGGFNKQRADDGEVTLVRLNDNGTVTEREIPIDFTQGINEDSNPVLRNDDIVVVDRSTPTRINEEVNTVTSPLRSILGIFNLLNIF</sequence>
<dbReference type="InterPro" id="IPR019554">
    <property type="entry name" value="Soluble_ligand-bd"/>
</dbReference>
<evidence type="ECO:0000313" key="20">
    <source>
        <dbReference type="Proteomes" id="UP000010482"/>
    </source>
</evidence>
<organism evidence="19 20">
    <name type="scientific">Dactylococcopsis salina (strain PCC 8305)</name>
    <name type="common">Myxobactron salinum</name>
    <dbReference type="NCBI Taxonomy" id="13035"/>
    <lineage>
        <taxon>Bacteria</taxon>
        <taxon>Bacillati</taxon>
        <taxon>Cyanobacteriota</taxon>
        <taxon>Cyanophyceae</taxon>
        <taxon>Nodosilineales</taxon>
        <taxon>Cymatolegaceae</taxon>
        <taxon>Dactylococcopsis</taxon>
    </lineage>
</organism>
<keyword evidence="7" id="KW-0732">Signal</keyword>
<dbReference type="KEGG" id="dsl:Dacsa_3156"/>
<dbReference type="InterPro" id="IPR054765">
    <property type="entry name" value="SLBB_dom"/>
</dbReference>
<keyword evidence="10" id="KW-0626">Porin</keyword>
<dbReference type="GO" id="GO:0046930">
    <property type="term" value="C:pore complex"/>
    <property type="evidence" value="ECO:0007669"/>
    <property type="project" value="UniProtKB-KW"/>
</dbReference>
<dbReference type="GO" id="GO:0015288">
    <property type="term" value="F:porin activity"/>
    <property type="evidence" value="ECO:0007669"/>
    <property type="project" value="UniProtKB-KW"/>
</dbReference>
<evidence type="ECO:0000256" key="12">
    <source>
        <dbReference type="ARBA" id="ARBA00023139"/>
    </source>
</evidence>
<keyword evidence="14" id="KW-0449">Lipoprotein</keyword>
<evidence type="ECO:0000256" key="14">
    <source>
        <dbReference type="ARBA" id="ARBA00023288"/>
    </source>
</evidence>
<proteinExistence type="inferred from homology"/>
<comment type="similarity">
    <text evidence="2">Belongs to the BexD/CtrA/VexA family.</text>
</comment>
<evidence type="ECO:0000313" key="19">
    <source>
        <dbReference type="EMBL" id="AFZ51682.1"/>
    </source>
</evidence>
<evidence type="ECO:0000259" key="17">
    <source>
        <dbReference type="Pfam" id="PF10531"/>
    </source>
</evidence>
<evidence type="ECO:0000256" key="15">
    <source>
        <dbReference type="SAM" id="MobiDB-lite"/>
    </source>
</evidence>
<dbReference type="PANTHER" id="PTHR33619:SF3">
    <property type="entry name" value="POLYSACCHARIDE EXPORT PROTEIN GFCE-RELATED"/>
    <property type="match status" value="1"/>
</dbReference>
<evidence type="ECO:0000256" key="4">
    <source>
        <dbReference type="ARBA" id="ARBA00022452"/>
    </source>
</evidence>
<evidence type="ECO:0000256" key="9">
    <source>
        <dbReference type="ARBA" id="ARBA00023065"/>
    </source>
</evidence>
<keyword evidence="12" id="KW-0564">Palmitate</keyword>
<dbReference type="EMBL" id="CP003944">
    <property type="protein sequence ID" value="AFZ51682.1"/>
    <property type="molecule type" value="Genomic_DNA"/>
</dbReference>
<dbReference type="STRING" id="13035.Dacsa_3156"/>
<accession>K9YYZ6</accession>
<keyword evidence="6" id="KW-0812">Transmembrane</keyword>
<dbReference type="Pfam" id="PF22461">
    <property type="entry name" value="SLBB_2"/>
    <property type="match status" value="1"/>
</dbReference>
<feature type="domain" description="Soluble ligand binding" evidence="17">
    <location>
        <begin position="154"/>
        <end position="169"/>
    </location>
</feature>
<dbReference type="Proteomes" id="UP000010482">
    <property type="component" value="Chromosome"/>
</dbReference>
<feature type="domain" description="Soluble ligand binding" evidence="17">
    <location>
        <begin position="278"/>
        <end position="330"/>
    </location>
</feature>
<keyword evidence="8" id="KW-0625">Polysaccharide transport</keyword>
<feature type="compositionally biased region" description="Low complexity" evidence="15">
    <location>
        <begin position="44"/>
        <end position="57"/>
    </location>
</feature>
<gene>
    <name evidence="19" type="ORF">Dacsa_3156</name>
</gene>
<evidence type="ECO:0000256" key="11">
    <source>
        <dbReference type="ARBA" id="ARBA00023136"/>
    </source>
</evidence>
<reference evidence="19" key="1">
    <citation type="submission" date="2012-04" db="EMBL/GenBank/DDBJ databases">
        <title>Finished genome of Dactylococcopsis salina PCC 8305.</title>
        <authorList>
            <consortium name="US DOE Joint Genome Institute"/>
            <person name="Gugger M."/>
            <person name="Coursin T."/>
            <person name="Rippka R."/>
            <person name="Tandeau De Marsac N."/>
            <person name="Huntemann M."/>
            <person name="Wei C.-L."/>
            <person name="Han J."/>
            <person name="Detter J.C."/>
            <person name="Han C."/>
            <person name="Tapia R."/>
            <person name="Daligault H."/>
            <person name="Chen A."/>
            <person name="Krypides N."/>
            <person name="Mavromatis K."/>
            <person name="Markowitz V."/>
            <person name="Szeto E."/>
            <person name="Ivanova N."/>
            <person name="Ovchinnikova G."/>
            <person name="Pagani I."/>
            <person name="Pati A."/>
            <person name="Goodwin L."/>
            <person name="Peters L."/>
            <person name="Pitluck S."/>
            <person name="Woyke T."/>
            <person name="Kerfeld C."/>
        </authorList>
    </citation>
    <scope>NUCLEOTIDE SEQUENCE [LARGE SCALE GENOMIC DNA]</scope>
    <source>
        <strain evidence="19">PCC 8305</strain>
    </source>
</reference>
<feature type="domain" description="SLBB" evidence="18">
    <location>
        <begin position="189"/>
        <end position="252"/>
    </location>
</feature>
<evidence type="ECO:0000259" key="16">
    <source>
        <dbReference type="Pfam" id="PF02563"/>
    </source>
</evidence>
<dbReference type="OrthoDB" id="9793939at2"/>
<evidence type="ECO:0000256" key="10">
    <source>
        <dbReference type="ARBA" id="ARBA00023114"/>
    </source>
</evidence>
<dbReference type="InterPro" id="IPR003715">
    <property type="entry name" value="Poly_export_N"/>
</dbReference>
<dbReference type="InterPro" id="IPR049712">
    <property type="entry name" value="Poly_export"/>
</dbReference>
<evidence type="ECO:0000256" key="13">
    <source>
        <dbReference type="ARBA" id="ARBA00023237"/>
    </source>
</evidence>
<dbReference type="Pfam" id="PF10531">
    <property type="entry name" value="SLBB"/>
    <property type="match status" value="2"/>
</dbReference>
<keyword evidence="5" id="KW-0762">Sugar transport</keyword>
<dbReference type="PANTHER" id="PTHR33619">
    <property type="entry name" value="POLYSACCHARIDE EXPORT PROTEIN GFCE-RELATED"/>
    <property type="match status" value="1"/>
</dbReference>
<dbReference type="HOGENOM" id="CLU_022181_0_0_3"/>
<keyword evidence="11" id="KW-0472">Membrane</keyword>
<evidence type="ECO:0000256" key="8">
    <source>
        <dbReference type="ARBA" id="ARBA00023047"/>
    </source>
</evidence>
<evidence type="ECO:0000256" key="5">
    <source>
        <dbReference type="ARBA" id="ARBA00022597"/>
    </source>
</evidence>
<keyword evidence="4" id="KW-1134">Transmembrane beta strand</keyword>
<dbReference type="Gene3D" id="3.10.560.10">
    <property type="entry name" value="Outer membrane lipoprotein wza domain like"/>
    <property type="match status" value="2"/>
</dbReference>
<dbReference type="GO" id="GO:0009279">
    <property type="term" value="C:cell outer membrane"/>
    <property type="evidence" value="ECO:0007669"/>
    <property type="project" value="UniProtKB-SubCell"/>
</dbReference>
<dbReference type="RefSeq" id="WP_015230659.1">
    <property type="nucleotide sequence ID" value="NC_019780.1"/>
</dbReference>
<feature type="domain" description="Polysaccharide export protein N-terminal" evidence="16">
    <location>
        <begin position="71"/>
        <end position="146"/>
    </location>
</feature>
<comment type="subcellular location">
    <subcellularLocation>
        <location evidence="1">Cell outer membrane</location>
        <topology evidence="1">Multi-pass membrane protein</topology>
    </subcellularLocation>
</comment>
<dbReference type="eggNOG" id="COG1596">
    <property type="taxonomic scope" value="Bacteria"/>
</dbReference>
<keyword evidence="13" id="KW-0998">Cell outer membrane</keyword>
<keyword evidence="20" id="KW-1185">Reference proteome</keyword>
<dbReference type="GO" id="GO:0015159">
    <property type="term" value="F:polysaccharide transmembrane transporter activity"/>
    <property type="evidence" value="ECO:0007669"/>
    <property type="project" value="InterPro"/>
</dbReference>
<protein>
    <submittedName>
        <fullName evidence="19">Periplasmic protein involved in polysaccharide export</fullName>
    </submittedName>
</protein>
<name>K9YYZ6_DACS8</name>
<feature type="region of interest" description="Disordered" evidence="15">
    <location>
        <begin position="38"/>
        <end position="74"/>
    </location>
</feature>
<evidence type="ECO:0000256" key="7">
    <source>
        <dbReference type="ARBA" id="ARBA00022729"/>
    </source>
</evidence>
<evidence type="ECO:0000256" key="6">
    <source>
        <dbReference type="ARBA" id="ARBA00022692"/>
    </source>
</evidence>
<dbReference type="AlphaFoldDB" id="K9YYZ6"/>
<keyword evidence="9" id="KW-0406">Ion transport</keyword>
<dbReference type="GO" id="GO:0006811">
    <property type="term" value="P:monoatomic ion transport"/>
    <property type="evidence" value="ECO:0007669"/>
    <property type="project" value="UniProtKB-KW"/>
</dbReference>
<evidence type="ECO:0000256" key="2">
    <source>
        <dbReference type="ARBA" id="ARBA00009450"/>
    </source>
</evidence>
<dbReference type="Pfam" id="PF02563">
    <property type="entry name" value="Poly_export"/>
    <property type="match status" value="1"/>
</dbReference>